<dbReference type="PATRIC" id="fig|1618207.4.peg.1009"/>
<dbReference type="RefSeq" id="WP_045074059.1">
    <property type="nucleotide sequence ID" value="NZ_CP011005.1"/>
</dbReference>
<dbReference type="EMBL" id="CP011005">
    <property type="protein sequence ID" value="AJT41026.1"/>
    <property type="molecule type" value="Genomic_DNA"/>
</dbReference>
<protein>
    <submittedName>
        <fullName evidence="2">Lysophospholipase</fullName>
    </submittedName>
</protein>
<feature type="domain" description="Serine aminopeptidase S33" evidence="1">
    <location>
        <begin position="46"/>
        <end position="257"/>
    </location>
</feature>
<dbReference type="Pfam" id="PF12146">
    <property type="entry name" value="Hydrolase_4"/>
    <property type="match status" value="1"/>
</dbReference>
<dbReference type="Proteomes" id="UP000061839">
    <property type="component" value="Chromosome"/>
</dbReference>
<dbReference type="InterPro" id="IPR029058">
    <property type="entry name" value="AB_hydrolase_fold"/>
</dbReference>
<dbReference type="PANTHER" id="PTHR11614">
    <property type="entry name" value="PHOSPHOLIPASE-RELATED"/>
    <property type="match status" value="1"/>
</dbReference>
<reference evidence="2 3" key="1">
    <citation type="journal article" date="2015" name="Genome Announc.">
        <title>Complete Genome Sequencing of Protease-Producing Novel Arthrobacter sp. Strain IHBB 11108 Using PacBio Single-Molecule Real-Time Sequencing Technology.</title>
        <authorList>
            <person name="Kiran S."/>
            <person name="Swarnkar M.K."/>
            <person name="Pal M."/>
            <person name="Thakur R."/>
            <person name="Tewari R."/>
            <person name="Singh A.K."/>
            <person name="Gulati A."/>
        </authorList>
    </citation>
    <scope>NUCLEOTIDE SEQUENCE [LARGE SCALE GENOMIC DNA]</scope>
    <source>
        <strain evidence="2 3">IHBB 11108</strain>
    </source>
</reference>
<accession>A0A0D4BY59</accession>
<proteinExistence type="predicted"/>
<name>A0A0D4BY59_9MICC</name>
<dbReference type="AlphaFoldDB" id="A0A0D4BY59"/>
<dbReference type="HOGENOM" id="CLU_051796_0_0_11"/>
<dbReference type="InterPro" id="IPR051044">
    <property type="entry name" value="MAG_DAG_Lipase"/>
</dbReference>
<dbReference type="KEGG" id="ari:UM93_04955"/>
<sequence length="335" mass="37852">MVSQNWQPDVLGTGYESTVLDVGRQGAEHEIATLIRHFPESQDFLPDQALLFIHGWSDYFFNTELAEFFTNLGIAFYALDLHNHGRSLRTSSVGGFVGDLADYDTELRKALEVVVEDLHDHYGETGQAPRIALMGHSTGGLVAALWTSRFPETVSHLILNSPWLEMHGSSFVRHGMYSMVEPLAKWWPQSRIKVPERNFYWRSISSRAEGEWDLDDELRPPLAFPMRWGWMSAILAGQAQVAKGLDIPVPILVMMSARSLNGPRWREGMRSADAVLDIQTMAARAITLGQSVSIEKIDGGLHDVLLSEKTVREEAYRRLRRWLRGYLLTDTAEKG</sequence>
<evidence type="ECO:0000313" key="2">
    <source>
        <dbReference type="EMBL" id="AJT41026.1"/>
    </source>
</evidence>
<dbReference type="SUPFAM" id="SSF53474">
    <property type="entry name" value="alpha/beta-Hydrolases"/>
    <property type="match status" value="1"/>
</dbReference>
<dbReference type="InterPro" id="IPR022742">
    <property type="entry name" value="Hydrolase_4"/>
</dbReference>
<evidence type="ECO:0000313" key="3">
    <source>
        <dbReference type="Proteomes" id="UP000061839"/>
    </source>
</evidence>
<dbReference type="OrthoDB" id="9801217at2"/>
<dbReference type="Gene3D" id="3.40.50.1820">
    <property type="entry name" value="alpha/beta hydrolase"/>
    <property type="match status" value="1"/>
</dbReference>
<organism evidence="2 3">
    <name type="scientific">Psychromicrobium lacuslunae</name>
    <dbReference type="NCBI Taxonomy" id="1618207"/>
    <lineage>
        <taxon>Bacteria</taxon>
        <taxon>Bacillati</taxon>
        <taxon>Actinomycetota</taxon>
        <taxon>Actinomycetes</taxon>
        <taxon>Micrococcales</taxon>
        <taxon>Micrococcaceae</taxon>
        <taxon>Psychromicrobium</taxon>
    </lineage>
</organism>
<keyword evidence="3" id="KW-1185">Reference proteome</keyword>
<gene>
    <name evidence="2" type="ORF">UM93_04955</name>
</gene>
<evidence type="ECO:0000259" key="1">
    <source>
        <dbReference type="Pfam" id="PF12146"/>
    </source>
</evidence>
<dbReference type="STRING" id="1618207.UM93_04955"/>